<feature type="region of interest" description="Disordered" evidence="1">
    <location>
        <begin position="214"/>
        <end position="290"/>
    </location>
</feature>
<name>A0ABN3P8U0_9MICO</name>
<accession>A0ABN3P8U0</accession>
<evidence type="ECO:0000313" key="4">
    <source>
        <dbReference type="Proteomes" id="UP001500274"/>
    </source>
</evidence>
<gene>
    <name evidence="3" type="ORF">GCM10009862_05900</name>
</gene>
<comment type="caution">
    <text evidence="3">The sequence shown here is derived from an EMBL/GenBank/DDBJ whole genome shotgun (WGS) entry which is preliminary data.</text>
</comment>
<evidence type="ECO:0000256" key="1">
    <source>
        <dbReference type="SAM" id="MobiDB-lite"/>
    </source>
</evidence>
<feature type="compositionally biased region" description="Basic and acidic residues" evidence="1">
    <location>
        <begin position="214"/>
        <end position="262"/>
    </location>
</feature>
<reference evidence="3 4" key="1">
    <citation type="journal article" date="2019" name="Int. J. Syst. Evol. Microbiol.">
        <title>The Global Catalogue of Microorganisms (GCM) 10K type strain sequencing project: providing services to taxonomists for standard genome sequencing and annotation.</title>
        <authorList>
            <consortium name="The Broad Institute Genomics Platform"/>
            <consortium name="The Broad Institute Genome Sequencing Center for Infectious Disease"/>
            <person name="Wu L."/>
            <person name="Ma J."/>
        </authorList>
    </citation>
    <scope>NUCLEOTIDE SEQUENCE [LARGE SCALE GENOMIC DNA]</scope>
    <source>
        <strain evidence="3 4">JCM 16365</strain>
    </source>
</reference>
<evidence type="ECO:0000313" key="3">
    <source>
        <dbReference type="EMBL" id="GAA2569953.1"/>
    </source>
</evidence>
<sequence>MGPLLEFLAVWWWTAPAAVGAGTVGYVAATTGRRRARRLALDAARHQEQHAVRELLSARAHTRAAQAEVQAARATRSASHSQARRALSQAREAQRTATLLLRAARTRVKAERAQLAARDAELPLARIVREHDEIAARWLEYETDVELAIAVPQMSDPHHPETAAYLQAMQRAQWLRPPTGATRMDPADFVAYTAAVRELNEAFAAAETAALRASAERGRRHTEVPPRERAAASEPPRVIRTEPARPVEEAPKPAPHAPRDQESPGTTERVVRAMWPVPRRGGGTGREHRP</sequence>
<keyword evidence="2" id="KW-1133">Transmembrane helix</keyword>
<evidence type="ECO:0008006" key="5">
    <source>
        <dbReference type="Google" id="ProtNLM"/>
    </source>
</evidence>
<evidence type="ECO:0000256" key="2">
    <source>
        <dbReference type="SAM" id="Phobius"/>
    </source>
</evidence>
<dbReference type="EMBL" id="BAAARI010000003">
    <property type="protein sequence ID" value="GAA2569953.1"/>
    <property type="molecule type" value="Genomic_DNA"/>
</dbReference>
<proteinExistence type="predicted"/>
<keyword evidence="2" id="KW-0472">Membrane</keyword>
<dbReference type="Proteomes" id="UP001500274">
    <property type="component" value="Unassembled WGS sequence"/>
</dbReference>
<feature type="transmembrane region" description="Helical" evidence="2">
    <location>
        <begin position="12"/>
        <end position="29"/>
    </location>
</feature>
<keyword evidence="4" id="KW-1185">Reference proteome</keyword>
<dbReference type="RefSeq" id="WP_344226738.1">
    <property type="nucleotide sequence ID" value="NZ_BAAARI010000003.1"/>
</dbReference>
<protein>
    <recommendedName>
        <fullName evidence="5">Secreted protein</fullName>
    </recommendedName>
</protein>
<keyword evidence="2" id="KW-0812">Transmembrane</keyword>
<organism evidence="3 4">
    <name type="scientific">Microbacterium binotii</name>
    <dbReference type="NCBI Taxonomy" id="462710"/>
    <lineage>
        <taxon>Bacteria</taxon>
        <taxon>Bacillati</taxon>
        <taxon>Actinomycetota</taxon>
        <taxon>Actinomycetes</taxon>
        <taxon>Micrococcales</taxon>
        <taxon>Microbacteriaceae</taxon>
        <taxon>Microbacterium</taxon>
    </lineage>
</organism>